<dbReference type="Proteomes" id="UP000094609">
    <property type="component" value="Chromosome"/>
</dbReference>
<keyword evidence="1" id="KW-0812">Transmembrane</keyword>
<dbReference type="RefSeq" id="WP_069477474.1">
    <property type="nucleotide sequence ID" value="NZ_CP017111.1"/>
</dbReference>
<organism evidence="2 3">
    <name type="scientific">Sulfurospirillum halorespirans DSM 13726</name>
    <dbReference type="NCBI Taxonomy" id="1193502"/>
    <lineage>
        <taxon>Bacteria</taxon>
        <taxon>Pseudomonadati</taxon>
        <taxon>Campylobacterota</taxon>
        <taxon>Epsilonproteobacteria</taxon>
        <taxon>Campylobacterales</taxon>
        <taxon>Sulfurospirillaceae</taxon>
        <taxon>Sulfurospirillum</taxon>
    </lineage>
</organism>
<evidence type="ECO:0000256" key="1">
    <source>
        <dbReference type="SAM" id="Phobius"/>
    </source>
</evidence>
<protein>
    <recommendedName>
        <fullName evidence="4">II family cellulose-binding protein</fullName>
    </recommendedName>
</protein>
<keyword evidence="3" id="KW-1185">Reference proteome</keyword>
<evidence type="ECO:0008006" key="4">
    <source>
        <dbReference type="Google" id="ProtNLM"/>
    </source>
</evidence>
<dbReference type="Pfam" id="PF11026">
    <property type="entry name" value="DUF2721"/>
    <property type="match status" value="1"/>
</dbReference>
<evidence type="ECO:0000313" key="3">
    <source>
        <dbReference type="Proteomes" id="UP000094609"/>
    </source>
</evidence>
<keyword evidence="1" id="KW-0472">Membrane</keyword>
<dbReference type="STRING" id="1193502.SHALO_0815"/>
<feature type="transmembrane region" description="Helical" evidence="1">
    <location>
        <begin position="67"/>
        <end position="88"/>
    </location>
</feature>
<dbReference type="PATRIC" id="fig|1193502.14.peg.823"/>
<accession>A0A1D7THX7</accession>
<dbReference type="EMBL" id="CP017111">
    <property type="protein sequence ID" value="AOO64597.1"/>
    <property type="molecule type" value="Genomic_DNA"/>
</dbReference>
<sequence>MEIEISTPALLFPAVSLLLLAYTNRFLAVAQLIRMLHRQSSERENCEEYKQIGNLKHRLELTKWMQFFGVLSILLCTLSMFELFLGLFGIGKQIFGLSLIAMCFSLFISLWEVMISTKALNMELSDMHDRCKIIEDK</sequence>
<name>A0A1D7THX7_9BACT</name>
<proteinExistence type="predicted"/>
<reference evidence="3" key="1">
    <citation type="submission" date="2016-08" db="EMBL/GenBank/DDBJ databases">
        <title>Complete genome sequence of the organohalide-respiring Epsilonproteobacterium Sulfurospirillum halorespirans.</title>
        <authorList>
            <person name="Goris T."/>
            <person name="Zimmermann J."/>
            <person name="Schenz B."/>
            <person name="Lemos M."/>
            <person name="Hackermueller J."/>
            <person name="Diekert G."/>
        </authorList>
    </citation>
    <scope>NUCLEOTIDE SEQUENCE [LARGE SCALE GENOMIC DNA]</scope>
    <source>
        <strain>DSM 13726</strain>
        <strain evidence="3">PCE-M2</strain>
    </source>
</reference>
<dbReference type="KEGG" id="shal:SHALO_0815"/>
<dbReference type="AlphaFoldDB" id="A0A1D7THX7"/>
<feature type="transmembrane region" description="Helical" evidence="1">
    <location>
        <begin position="12"/>
        <end position="33"/>
    </location>
</feature>
<evidence type="ECO:0000313" key="2">
    <source>
        <dbReference type="EMBL" id="AOO64597.1"/>
    </source>
</evidence>
<feature type="transmembrane region" description="Helical" evidence="1">
    <location>
        <begin position="94"/>
        <end position="115"/>
    </location>
</feature>
<dbReference type="InterPro" id="IPR021279">
    <property type="entry name" value="DUF2721"/>
</dbReference>
<keyword evidence="1" id="KW-1133">Transmembrane helix</keyword>
<gene>
    <name evidence="2" type="ORF">SHALO_0815</name>
</gene>